<evidence type="ECO:0000313" key="4">
    <source>
        <dbReference type="Proteomes" id="UP000239724"/>
    </source>
</evidence>
<dbReference type="AlphaFoldDB" id="A0A2S6NNW4"/>
<feature type="transmembrane region" description="Helical" evidence="1">
    <location>
        <begin position="60"/>
        <end position="78"/>
    </location>
</feature>
<evidence type="ECO:0000256" key="2">
    <source>
        <dbReference type="SAM" id="SignalP"/>
    </source>
</evidence>
<organism evidence="3 4">
    <name type="scientific">Rhodopila globiformis</name>
    <name type="common">Rhodopseudomonas globiformis</name>
    <dbReference type="NCBI Taxonomy" id="1071"/>
    <lineage>
        <taxon>Bacteria</taxon>
        <taxon>Pseudomonadati</taxon>
        <taxon>Pseudomonadota</taxon>
        <taxon>Alphaproteobacteria</taxon>
        <taxon>Acetobacterales</taxon>
        <taxon>Acetobacteraceae</taxon>
        <taxon>Rhodopila</taxon>
    </lineage>
</organism>
<feature type="signal peptide" evidence="2">
    <location>
        <begin position="1"/>
        <end position="29"/>
    </location>
</feature>
<keyword evidence="4" id="KW-1185">Reference proteome</keyword>
<evidence type="ECO:0000256" key="1">
    <source>
        <dbReference type="SAM" id="Phobius"/>
    </source>
</evidence>
<keyword evidence="1" id="KW-0472">Membrane</keyword>
<keyword evidence="2" id="KW-0732">Signal</keyword>
<reference evidence="3 4" key="1">
    <citation type="journal article" date="2018" name="Arch. Microbiol.">
        <title>New insights into the metabolic potential of the phototrophic purple bacterium Rhodopila globiformis DSM 161(T) from its draft genome sequence and evidence for a vanadium-dependent nitrogenase.</title>
        <authorList>
            <person name="Imhoff J.F."/>
            <person name="Rahn T."/>
            <person name="Kunzel S."/>
            <person name="Neulinger S.C."/>
        </authorList>
    </citation>
    <scope>NUCLEOTIDE SEQUENCE [LARGE SCALE GENOMIC DNA]</scope>
    <source>
        <strain evidence="3 4">DSM 161</strain>
    </source>
</reference>
<protein>
    <submittedName>
        <fullName evidence="3">Uncharacterized protein</fullName>
    </submittedName>
</protein>
<keyword evidence="1" id="KW-0812">Transmembrane</keyword>
<comment type="caution">
    <text evidence="3">The sequence shown here is derived from an EMBL/GenBank/DDBJ whole genome shotgun (WGS) entry which is preliminary data.</text>
</comment>
<dbReference type="Proteomes" id="UP000239724">
    <property type="component" value="Unassembled WGS sequence"/>
</dbReference>
<accession>A0A2S6NNW4</accession>
<gene>
    <name evidence="3" type="ORF">CCS01_01200</name>
</gene>
<keyword evidence="1" id="KW-1133">Transmembrane helix</keyword>
<name>A0A2S6NNW4_RHOGL</name>
<evidence type="ECO:0000313" key="3">
    <source>
        <dbReference type="EMBL" id="PPQ39539.1"/>
    </source>
</evidence>
<dbReference type="RefSeq" id="WP_104517013.1">
    <property type="nucleotide sequence ID" value="NZ_NHRY01000032.1"/>
</dbReference>
<feature type="chain" id="PRO_5015530545" evidence="2">
    <location>
        <begin position="30"/>
        <end position="94"/>
    </location>
</feature>
<dbReference type="EMBL" id="NHRY01000032">
    <property type="protein sequence ID" value="PPQ39539.1"/>
    <property type="molecule type" value="Genomic_DNA"/>
</dbReference>
<proteinExistence type="predicted"/>
<sequence>MSTNPMKSKLSLLAAVVMTVGLAAGPTLAVAQTRDGVAGTNAGMTTTTNGDMANRGGGGAGWWGLLGLIGLAGLYPSFRTSRTVDATGSVNRKL</sequence>